<comment type="caution">
    <text evidence="1">The sequence shown here is derived from an EMBL/GenBank/DDBJ whole genome shotgun (WGS) entry which is preliminary data.</text>
</comment>
<proteinExistence type="predicted"/>
<protein>
    <submittedName>
        <fullName evidence="1">Uncharacterized protein</fullName>
    </submittedName>
</protein>
<keyword evidence="2" id="KW-1185">Reference proteome</keyword>
<name>A0ACC1RK80_9HYPO</name>
<dbReference type="Proteomes" id="UP001148629">
    <property type="component" value="Unassembled WGS sequence"/>
</dbReference>
<organism evidence="1 2">
    <name type="scientific">Fusarium decemcellulare</name>
    <dbReference type="NCBI Taxonomy" id="57161"/>
    <lineage>
        <taxon>Eukaryota</taxon>
        <taxon>Fungi</taxon>
        <taxon>Dikarya</taxon>
        <taxon>Ascomycota</taxon>
        <taxon>Pezizomycotina</taxon>
        <taxon>Sordariomycetes</taxon>
        <taxon>Hypocreomycetidae</taxon>
        <taxon>Hypocreales</taxon>
        <taxon>Nectriaceae</taxon>
        <taxon>Fusarium</taxon>
        <taxon>Fusarium decemcellulare species complex</taxon>
    </lineage>
</organism>
<evidence type="ECO:0000313" key="2">
    <source>
        <dbReference type="Proteomes" id="UP001148629"/>
    </source>
</evidence>
<reference evidence="1" key="1">
    <citation type="submission" date="2022-08" db="EMBL/GenBank/DDBJ databases">
        <title>Genome Sequence of Fusarium decemcellulare.</title>
        <authorList>
            <person name="Buettner E."/>
        </authorList>
    </citation>
    <scope>NUCLEOTIDE SEQUENCE</scope>
    <source>
        <strain evidence="1">Babe19</strain>
    </source>
</reference>
<gene>
    <name evidence="1" type="ORF">NM208_g13714</name>
</gene>
<sequence>MSSQGNFMNKEYTQACVEAAREHKSFVMGFVSQECLNSEPDDAFIHMTPGCQLPPEGEDENAAIKGDGKGQQYNTPQRIIGIAGADIAIVGRGIIKAGDPEGEADRYRSAAWKAYTERCDRELPCGNCKSRNKEAACIYETSAPTAKERRRQRQNPQEEKVAGPSPSHSSNSVEDAIDEPLSSKAADWGYAQNGASTMGFLKQIETATDGEDGSPVSATKPRGPSLSSSDEDLSLREKYKGLVRQLPAKVYIDRLVEMFMRGFNWQYYAVDPDIFYSHLDEWNSLPFSTLSSVGPRGLRPELRAFPAVLFQIIATALLLLPERPDPVFDALKYAGSMRFEDLAVDYSESGQAILDLLGKKYMSLATVQAQFLRASFFKFTAKVTEAWHTISIAIRHAQDLGMHRDSLDPEAQDSSVESVLENQWLIQRRRRMYTLLCVWDLNCAMVLGAREQWTGIKFSPRRRSMHPYLKTAPRHQLLWNLQLCGPLRAIQNLENEGPYPRDSNKIDQLHQSIVELDEKMPPAFRLDNPDTRWDSQPEVHWYRATRYYFAHLHQFSKTALHRPFVFNRKESRVEAMQASLRALEIQKMTFEGLPPDSWRNFMLFFGSFDAIVLIASVYILFPHEYAELTGKISEHFQWTIERFSAMQERNPLAKSAQGVLRAIVARFKRAVEKAQNPSPSSAENRSTTESSQMATDSTPGSSSLGPGDLPGLAQTQPMAETAWLTPSADGLATMAPFFPTGDLIYNDLTAGPDGMMLPLGSTGGEIGADGFMWQFGGDWGDDTVWQMLNQFPAGGEMGLTNGV</sequence>
<evidence type="ECO:0000313" key="1">
    <source>
        <dbReference type="EMBL" id="KAJ3520421.1"/>
    </source>
</evidence>
<dbReference type="EMBL" id="JANRMS010002902">
    <property type="protein sequence ID" value="KAJ3520421.1"/>
    <property type="molecule type" value="Genomic_DNA"/>
</dbReference>
<accession>A0ACC1RK80</accession>